<dbReference type="EMBL" id="CP000473">
    <property type="protein sequence ID" value="ABJ88286.1"/>
    <property type="molecule type" value="Genomic_DNA"/>
</dbReference>
<organism evidence="1">
    <name type="scientific">Solibacter usitatus (strain Ellin6076)</name>
    <dbReference type="NCBI Taxonomy" id="234267"/>
    <lineage>
        <taxon>Bacteria</taxon>
        <taxon>Pseudomonadati</taxon>
        <taxon>Acidobacteriota</taxon>
        <taxon>Terriglobia</taxon>
        <taxon>Bryobacterales</taxon>
        <taxon>Solibacteraceae</taxon>
        <taxon>Candidatus Solibacter</taxon>
    </lineage>
</organism>
<name>Q01PY4_SOLUE</name>
<accession>Q01PY4</accession>
<dbReference type="NCBIfam" id="TIGR03436">
    <property type="entry name" value="acidobact_VWFA"/>
    <property type="match status" value="1"/>
</dbReference>
<proteinExistence type="predicted"/>
<dbReference type="HOGENOM" id="CLU_395282_0_0_0"/>
<dbReference type="eggNOG" id="COG2304">
    <property type="taxonomic scope" value="Bacteria"/>
</dbReference>
<dbReference type="InterPro" id="IPR017802">
    <property type="entry name" value="VWFA-rel_acidobac-type"/>
</dbReference>
<dbReference type="Gene3D" id="3.40.50.410">
    <property type="entry name" value="von Willebrand factor, type A domain"/>
    <property type="match status" value="1"/>
</dbReference>
<dbReference type="KEGG" id="sus:Acid_7377"/>
<dbReference type="OrthoDB" id="127238at2"/>
<dbReference type="InterPro" id="IPR036465">
    <property type="entry name" value="vWFA_dom_sf"/>
</dbReference>
<dbReference type="InParanoid" id="Q01PY4"/>
<evidence type="ECO:0000313" key="1">
    <source>
        <dbReference type="EMBL" id="ABJ88286.1"/>
    </source>
</evidence>
<sequence length="697" mass="75691" precursor="true">MRKFLALALAAFAAAGQQQPSALTTFRAETSLVIVDVTVKDKSGKPIEDLKQSDFALLEDGKPQKLSVFEFQRLTMDPAPPEKPPTLDDANDLPPAPVKMITTETPGQVQYHDKRLMVMFFDLVSMAIPEQLRAQESALKFLDQQLTSADMVAIMMYSASLQVLTDFTADRAQLRDIIKGLPIGEMAEFAGVADTGDDDNEDTGAAFVADETEFNIFNTDRKLQAIQDAAKKLAALPEKKALIYFSSGLQKTGVENHAQLEATILMATKANVAIYPIDARGLMAAPPGGGAAVGASRGTGIYSGSQHNSQRAGINNSQDTLVSLAADTGGKAFLDSNDLSLGLVQAQQEYRSYYVLGYYTNNAAQDGKYRRIAVKLTNTAISAKLDHRDGYYADKVWGKFNAQDKEQKLMEALTSGNPLTEIPLALEVDYFRVTPLTYFVPVSVKIPGSVVALAQKHGGGETQFDFLGQIQDDRKNVVGNVRDFIKLKFDAAGAEKLAHRSINYDAGFTLKPGKYRMKFLVRENQSGKMGTFEARFVIPDLAADSAMLKTSSVIWSSQREPVKAVVGAAEKAGRKAIASNPLIVAGEKVVPSITKVFRRGQNLYVAFDVYDAAPDPADLQTRNVAVSMSLFNQKGVKAFEAGPLQATGLAATRPNTVPVELEIPLKGIAPGRYTCQINVIDEIGRKFAFPRTAMMVQ</sequence>
<gene>
    <name evidence="1" type="ordered locus">Acid_7377</name>
</gene>
<reference evidence="1" key="1">
    <citation type="submission" date="2006-10" db="EMBL/GenBank/DDBJ databases">
        <title>Complete sequence of Solibacter usitatus Ellin6076.</title>
        <authorList>
            <consortium name="US DOE Joint Genome Institute"/>
            <person name="Copeland A."/>
            <person name="Lucas S."/>
            <person name="Lapidus A."/>
            <person name="Barry K."/>
            <person name="Detter J.C."/>
            <person name="Glavina del Rio T."/>
            <person name="Hammon N."/>
            <person name="Israni S."/>
            <person name="Dalin E."/>
            <person name="Tice H."/>
            <person name="Pitluck S."/>
            <person name="Thompson L.S."/>
            <person name="Brettin T."/>
            <person name="Bruce D."/>
            <person name="Han C."/>
            <person name="Tapia R."/>
            <person name="Gilna P."/>
            <person name="Schmutz J."/>
            <person name="Larimer F."/>
            <person name="Land M."/>
            <person name="Hauser L."/>
            <person name="Kyrpides N."/>
            <person name="Mikhailova N."/>
            <person name="Janssen P.H."/>
            <person name="Kuske C.R."/>
            <person name="Richardson P."/>
        </authorList>
    </citation>
    <scope>NUCLEOTIDE SEQUENCE</scope>
    <source>
        <strain evidence="1">Ellin6076</strain>
    </source>
</reference>
<dbReference type="STRING" id="234267.Acid_7377"/>
<evidence type="ECO:0008006" key="2">
    <source>
        <dbReference type="Google" id="ProtNLM"/>
    </source>
</evidence>
<dbReference type="AlphaFoldDB" id="Q01PY4"/>
<protein>
    <recommendedName>
        <fullName evidence="2">VWA domain-containing protein</fullName>
    </recommendedName>
</protein>